<protein>
    <submittedName>
        <fullName evidence="1">Uncharacterized protein</fullName>
    </submittedName>
</protein>
<accession>T0HLD3</accession>
<comment type="caution">
    <text evidence="1">The sequence shown here is derived from an EMBL/GenBank/DDBJ whole genome shotgun (WGS) entry which is preliminary data.</text>
</comment>
<proteinExistence type="predicted"/>
<organism evidence="1 2">
    <name type="scientific">Sphingobium quisquiliarum P25</name>
    <dbReference type="NCBI Taxonomy" id="1329909"/>
    <lineage>
        <taxon>Bacteria</taxon>
        <taxon>Pseudomonadati</taxon>
        <taxon>Pseudomonadota</taxon>
        <taxon>Alphaproteobacteria</taxon>
        <taxon>Sphingomonadales</taxon>
        <taxon>Sphingomonadaceae</taxon>
        <taxon>Sphingobium</taxon>
    </lineage>
</organism>
<dbReference type="Proteomes" id="UP000015525">
    <property type="component" value="Unassembled WGS sequence"/>
</dbReference>
<dbReference type="AlphaFoldDB" id="T0HLD3"/>
<evidence type="ECO:0000313" key="1">
    <source>
        <dbReference type="EMBL" id="EQA98363.1"/>
    </source>
</evidence>
<dbReference type="PATRIC" id="fig|1329909.3.peg.3946"/>
<keyword evidence="2" id="KW-1185">Reference proteome</keyword>
<reference evidence="1 2" key="1">
    <citation type="journal article" date="2013" name="Genome Announc.">
        <title>Draft Genome Sequence of Sphingobium quisquiliarum Strain P25T, a Novel Hexachlorocyclohexane (HCH)-Degrading Bacterium Isolated from an HCH Dumpsite.</title>
        <authorList>
            <person name="Kumar Singh A."/>
            <person name="Sangwan N."/>
            <person name="Sharma A."/>
            <person name="Gupta V."/>
            <person name="Khurana J.P."/>
            <person name="Lal R."/>
        </authorList>
    </citation>
    <scope>NUCLEOTIDE SEQUENCE [LARGE SCALE GENOMIC DNA]</scope>
    <source>
        <strain evidence="1 2">P25</strain>
    </source>
</reference>
<sequence>MKVELDLPDWVIDTITRGPAPAPESGPAFEDRLTCIAESWARTVMGWEDEEKRKALYRAFGMEPPDEPDIFL</sequence>
<evidence type="ECO:0000313" key="2">
    <source>
        <dbReference type="Proteomes" id="UP000015525"/>
    </source>
</evidence>
<gene>
    <name evidence="1" type="ORF">L288_20525</name>
</gene>
<name>T0HLD3_9SPHN</name>
<dbReference type="EMBL" id="ATHO01000172">
    <property type="protein sequence ID" value="EQA98363.1"/>
    <property type="molecule type" value="Genomic_DNA"/>
</dbReference>